<sequence length="44" mass="5211">MLLDVPSLLWVVHFMVMLDTCFPNSHQFQELLGPLGVRWSRFHL</sequence>
<organism evidence="2">
    <name type="scientific">Medicago truncatula</name>
    <name type="common">Barrel medic</name>
    <name type="synonym">Medicago tribuloides</name>
    <dbReference type="NCBI Taxonomy" id="3880"/>
    <lineage>
        <taxon>Eukaryota</taxon>
        <taxon>Viridiplantae</taxon>
        <taxon>Streptophyta</taxon>
        <taxon>Embryophyta</taxon>
        <taxon>Tracheophyta</taxon>
        <taxon>Spermatophyta</taxon>
        <taxon>Magnoliopsida</taxon>
        <taxon>eudicotyledons</taxon>
        <taxon>Gunneridae</taxon>
        <taxon>Pentapetalae</taxon>
        <taxon>rosids</taxon>
        <taxon>fabids</taxon>
        <taxon>Fabales</taxon>
        <taxon>Fabaceae</taxon>
        <taxon>Papilionoideae</taxon>
        <taxon>50 kb inversion clade</taxon>
        <taxon>NPAAA clade</taxon>
        <taxon>Hologalegina</taxon>
        <taxon>IRL clade</taxon>
        <taxon>Trifolieae</taxon>
        <taxon>Medicago</taxon>
    </lineage>
</organism>
<evidence type="ECO:0008006" key="3">
    <source>
        <dbReference type="Google" id="ProtNLM"/>
    </source>
</evidence>
<accession>I3T4Z8</accession>
<proteinExistence type="evidence at transcript level"/>
<feature type="signal peptide" evidence="1">
    <location>
        <begin position="1"/>
        <end position="23"/>
    </location>
</feature>
<evidence type="ECO:0000313" key="2">
    <source>
        <dbReference type="EMBL" id="AFK47590.1"/>
    </source>
</evidence>
<keyword evidence="1" id="KW-0732">Signal</keyword>
<protein>
    <recommendedName>
        <fullName evidence="3">Transmembrane protein</fullName>
    </recommendedName>
</protein>
<reference evidence="2" key="1">
    <citation type="submission" date="2012-05" db="EMBL/GenBank/DDBJ databases">
        <authorList>
            <person name="Krishnakumar V."/>
            <person name="Cheung F."/>
            <person name="Xiao Y."/>
            <person name="Chan A."/>
            <person name="Moskal W.A."/>
            <person name="Town C.D."/>
        </authorList>
    </citation>
    <scope>NUCLEOTIDE SEQUENCE</scope>
</reference>
<name>I3T4Z8_MEDTR</name>
<dbReference type="EMBL" id="BT147796">
    <property type="protein sequence ID" value="AFK47590.1"/>
    <property type="molecule type" value="mRNA"/>
</dbReference>
<dbReference type="AlphaFoldDB" id="I3T4Z8"/>
<feature type="chain" id="PRO_5003679254" description="Transmembrane protein" evidence="1">
    <location>
        <begin position="24"/>
        <end position="44"/>
    </location>
</feature>
<evidence type="ECO:0000256" key="1">
    <source>
        <dbReference type="SAM" id="SignalP"/>
    </source>
</evidence>